<feature type="domain" description="Hydrophobic seed protein" evidence="2">
    <location>
        <begin position="55"/>
        <end position="103"/>
    </location>
</feature>
<dbReference type="Gene3D" id="1.10.110.10">
    <property type="entry name" value="Plant lipid-transfer and hydrophobic proteins"/>
    <property type="match status" value="1"/>
</dbReference>
<dbReference type="Pfam" id="PF14547">
    <property type="entry name" value="Hydrophob_seed"/>
    <property type="match status" value="1"/>
</dbReference>
<name>A0AAD8NB51_9APIA</name>
<comment type="caution">
    <text evidence="3">The sequence shown here is derived from an EMBL/GenBank/DDBJ whole genome shotgun (WGS) entry which is preliminary data.</text>
</comment>
<organism evidence="3 4">
    <name type="scientific">Heracleum sosnowskyi</name>
    <dbReference type="NCBI Taxonomy" id="360622"/>
    <lineage>
        <taxon>Eukaryota</taxon>
        <taxon>Viridiplantae</taxon>
        <taxon>Streptophyta</taxon>
        <taxon>Embryophyta</taxon>
        <taxon>Tracheophyta</taxon>
        <taxon>Spermatophyta</taxon>
        <taxon>Magnoliopsida</taxon>
        <taxon>eudicotyledons</taxon>
        <taxon>Gunneridae</taxon>
        <taxon>Pentapetalae</taxon>
        <taxon>asterids</taxon>
        <taxon>campanulids</taxon>
        <taxon>Apiales</taxon>
        <taxon>Apiaceae</taxon>
        <taxon>Apioideae</taxon>
        <taxon>apioid superclade</taxon>
        <taxon>Tordylieae</taxon>
        <taxon>Tordyliinae</taxon>
        <taxon>Heracleum</taxon>
    </lineage>
</organism>
<feature type="region of interest" description="Disordered" evidence="1">
    <location>
        <begin position="15"/>
        <end position="34"/>
    </location>
</feature>
<keyword evidence="4" id="KW-1185">Reference proteome</keyword>
<dbReference type="AlphaFoldDB" id="A0AAD8NB51"/>
<proteinExistence type="predicted"/>
<reference evidence="3" key="2">
    <citation type="submission" date="2023-05" db="EMBL/GenBank/DDBJ databases">
        <authorList>
            <person name="Schelkunov M.I."/>
        </authorList>
    </citation>
    <scope>NUCLEOTIDE SEQUENCE</scope>
    <source>
        <strain evidence="3">Hsosn_3</strain>
        <tissue evidence="3">Leaf</tissue>
    </source>
</reference>
<evidence type="ECO:0000313" key="3">
    <source>
        <dbReference type="EMBL" id="KAK1401193.1"/>
    </source>
</evidence>
<accession>A0AAD8NB51</accession>
<reference evidence="3" key="1">
    <citation type="submission" date="2023-02" db="EMBL/GenBank/DDBJ databases">
        <title>Genome of toxic invasive species Heracleum sosnowskyi carries increased number of genes despite the absence of recent whole-genome duplications.</title>
        <authorList>
            <person name="Schelkunov M."/>
            <person name="Shtratnikova V."/>
            <person name="Makarenko M."/>
            <person name="Klepikova A."/>
            <person name="Omelchenko D."/>
            <person name="Novikova G."/>
            <person name="Obukhova E."/>
            <person name="Bogdanov V."/>
            <person name="Penin A."/>
            <person name="Logacheva M."/>
        </authorList>
    </citation>
    <scope>NUCLEOTIDE SEQUENCE</scope>
    <source>
        <strain evidence="3">Hsosn_3</strain>
        <tissue evidence="3">Leaf</tissue>
    </source>
</reference>
<dbReference type="Proteomes" id="UP001237642">
    <property type="component" value="Unassembled WGS sequence"/>
</dbReference>
<protein>
    <recommendedName>
        <fullName evidence="2">Hydrophobic seed protein domain-containing protein</fullName>
    </recommendedName>
</protein>
<evidence type="ECO:0000259" key="2">
    <source>
        <dbReference type="Pfam" id="PF14547"/>
    </source>
</evidence>
<dbReference type="InterPro" id="IPR027923">
    <property type="entry name" value="Hydrophob_seed_dom"/>
</dbReference>
<gene>
    <name evidence="3" type="ORF">POM88_000798</name>
</gene>
<sequence length="103" mass="10430">MAATLATPLDQDMAAAPSVAPLDPGMAPTPSSGHFDLGIDLPPKLAHLNLNCSGCPIDPVGLAACGILMRGLVLPDTISYCCSTLGSLTKEDASACLCHAIKI</sequence>
<evidence type="ECO:0000256" key="1">
    <source>
        <dbReference type="SAM" id="MobiDB-lite"/>
    </source>
</evidence>
<evidence type="ECO:0000313" key="4">
    <source>
        <dbReference type="Proteomes" id="UP001237642"/>
    </source>
</evidence>
<dbReference type="SUPFAM" id="SSF47699">
    <property type="entry name" value="Bifunctional inhibitor/lipid-transfer protein/seed storage 2S albumin"/>
    <property type="match status" value="1"/>
</dbReference>
<dbReference type="InterPro" id="IPR036312">
    <property type="entry name" value="Bifun_inhib/LTP/seed_sf"/>
</dbReference>
<dbReference type="EMBL" id="JAUIZM010000001">
    <property type="protein sequence ID" value="KAK1401193.1"/>
    <property type="molecule type" value="Genomic_DNA"/>
</dbReference>